<dbReference type="InterPro" id="IPR002178">
    <property type="entry name" value="PTS_EIIA_type-2_dom"/>
</dbReference>
<dbReference type="InterPro" id="IPR016152">
    <property type="entry name" value="PTrfase/Anion_transptr"/>
</dbReference>
<evidence type="ECO:0000313" key="2">
    <source>
        <dbReference type="EMBL" id="HIX73034.1"/>
    </source>
</evidence>
<dbReference type="PROSITE" id="PS51094">
    <property type="entry name" value="PTS_EIIA_TYPE_2"/>
    <property type="match status" value="1"/>
</dbReference>
<dbReference type="SUPFAM" id="SSF55804">
    <property type="entry name" value="Phoshotransferase/anion transport protein"/>
    <property type="match status" value="1"/>
</dbReference>
<dbReference type="AlphaFoldDB" id="A0A9D2BF71"/>
<dbReference type="EMBL" id="DXEQ01000252">
    <property type="protein sequence ID" value="HIX73034.1"/>
    <property type="molecule type" value="Genomic_DNA"/>
</dbReference>
<gene>
    <name evidence="2" type="ORF">H9849_08435</name>
</gene>
<dbReference type="PROSITE" id="PS00372">
    <property type="entry name" value="PTS_EIIA_TYPE_2_HIS"/>
    <property type="match status" value="1"/>
</dbReference>
<proteinExistence type="predicted"/>
<evidence type="ECO:0000259" key="1">
    <source>
        <dbReference type="PROSITE" id="PS51094"/>
    </source>
</evidence>
<dbReference type="PANTHER" id="PTHR47738:SF1">
    <property type="entry name" value="NITROGEN REGULATORY PROTEIN"/>
    <property type="match status" value="1"/>
</dbReference>
<feature type="domain" description="PTS EIIA type-2" evidence="1">
    <location>
        <begin position="3"/>
        <end position="150"/>
    </location>
</feature>
<evidence type="ECO:0000313" key="3">
    <source>
        <dbReference type="Proteomes" id="UP000886805"/>
    </source>
</evidence>
<comment type="caution">
    <text evidence="2">The sequence shown here is derived from an EMBL/GenBank/DDBJ whole genome shotgun (WGS) entry which is preliminary data.</text>
</comment>
<protein>
    <submittedName>
        <fullName evidence="2">PTS sugar transporter subunit IIA</fullName>
    </submittedName>
</protein>
<organism evidence="2 3">
    <name type="scientific">Candidatus Anaerobutyricum stercoripullorum</name>
    <dbReference type="NCBI Taxonomy" id="2838456"/>
    <lineage>
        <taxon>Bacteria</taxon>
        <taxon>Bacillati</taxon>
        <taxon>Bacillota</taxon>
        <taxon>Clostridia</taxon>
        <taxon>Lachnospirales</taxon>
        <taxon>Lachnospiraceae</taxon>
        <taxon>Anaerobutyricum</taxon>
    </lineage>
</organism>
<name>A0A9D2BF71_9FIRM</name>
<dbReference type="GO" id="GO:0030295">
    <property type="term" value="F:protein kinase activator activity"/>
    <property type="evidence" value="ECO:0007669"/>
    <property type="project" value="TreeGrafter"/>
</dbReference>
<reference evidence="2" key="1">
    <citation type="journal article" date="2021" name="PeerJ">
        <title>Extensive microbial diversity within the chicken gut microbiome revealed by metagenomics and culture.</title>
        <authorList>
            <person name="Gilroy R."/>
            <person name="Ravi A."/>
            <person name="Getino M."/>
            <person name="Pursley I."/>
            <person name="Horton D.L."/>
            <person name="Alikhan N.F."/>
            <person name="Baker D."/>
            <person name="Gharbi K."/>
            <person name="Hall N."/>
            <person name="Watson M."/>
            <person name="Adriaenssens E.M."/>
            <person name="Foster-Nyarko E."/>
            <person name="Jarju S."/>
            <person name="Secka A."/>
            <person name="Antonio M."/>
            <person name="Oren A."/>
            <person name="Chaudhuri R.R."/>
            <person name="La Ragione R."/>
            <person name="Hildebrand F."/>
            <person name="Pallen M.J."/>
        </authorList>
    </citation>
    <scope>NUCLEOTIDE SEQUENCE</scope>
    <source>
        <strain evidence="2">ChiSxjej3B15-1167</strain>
    </source>
</reference>
<keyword evidence="2" id="KW-0813">Transport</keyword>
<dbReference type="Proteomes" id="UP000886805">
    <property type="component" value="Unassembled WGS sequence"/>
</dbReference>
<dbReference type="Pfam" id="PF00359">
    <property type="entry name" value="PTS_EIIA_2"/>
    <property type="match status" value="1"/>
</dbReference>
<sequence>MDTIVRRDMIFDNVQVCSGQKREALRAISHLCAKDDMAYELKLIAAFREREALYSTGFGGGIAIPHARINGLAEPLFALARFDRPVEWDAIDGKPVDLAVVAVTPGEAERDIHLPILAMLARKLMDENFVRRLRACTDKTQLYYYMLRELPPVKV</sequence>
<dbReference type="CDD" id="cd00211">
    <property type="entry name" value="PTS_IIA_fru"/>
    <property type="match status" value="1"/>
</dbReference>
<dbReference type="PANTHER" id="PTHR47738">
    <property type="entry name" value="PTS SYSTEM FRUCTOSE-LIKE EIIA COMPONENT-RELATED"/>
    <property type="match status" value="1"/>
</dbReference>
<dbReference type="Gene3D" id="3.40.930.10">
    <property type="entry name" value="Mannitol-specific EII, Chain A"/>
    <property type="match status" value="1"/>
</dbReference>
<dbReference type="InterPro" id="IPR051541">
    <property type="entry name" value="PTS_SugarTrans_NitroReg"/>
</dbReference>
<reference evidence="2" key="2">
    <citation type="submission" date="2021-04" db="EMBL/GenBank/DDBJ databases">
        <authorList>
            <person name="Gilroy R."/>
        </authorList>
    </citation>
    <scope>NUCLEOTIDE SEQUENCE</scope>
    <source>
        <strain evidence="2">ChiSxjej3B15-1167</strain>
    </source>
</reference>
<accession>A0A9D2BF71</accession>
<keyword evidence="2" id="KW-0762">Sugar transport</keyword>